<accession>A0A8J2Z9X5</accession>
<sequence length="47" mass="5027">MLPNTRASLAGWIAATQQIEPGANMPSFNQLSGPELRALAAYLEGLR</sequence>
<dbReference type="GO" id="GO:0009055">
    <property type="term" value="F:electron transfer activity"/>
    <property type="evidence" value="ECO:0007669"/>
    <property type="project" value="InterPro"/>
</dbReference>
<name>A0A8J2Z9X5_9PROT</name>
<dbReference type="Proteomes" id="UP000597507">
    <property type="component" value="Unassembled WGS sequence"/>
</dbReference>
<evidence type="ECO:0000313" key="1">
    <source>
        <dbReference type="EMBL" id="GGG23986.1"/>
    </source>
</evidence>
<proteinExistence type="predicted"/>
<gene>
    <name evidence="1" type="ORF">GCM10010964_10180</name>
</gene>
<protein>
    <recommendedName>
        <fullName evidence="3">Cytochrome c oxidase subunit II</fullName>
    </recommendedName>
</protein>
<reference evidence="1 2" key="1">
    <citation type="journal article" date="2014" name="Int. J. Syst. Evol. Microbiol.">
        <title>Complete genome sequence of Corynebacterium casei LMG S-19264T (=DSM 44701T), isolated from a smear-ripened cheese.</title>
        <authorList>
            <consortium name="US DOE Joint Genome Institute (JGI-PGF)"/>
            <person name="Walter F."/>
            <person name="Albersmeier A."/>
            <person name="Kalinowski J."/>
            <person name="Ruckert C."/>
        </authorList>
    </citation>
    <scope>NUCLEOTIDE SEQUENCE [LARGE SCALE GENOMIC DNA]</scope>
    <source>
        <strain evidence="1 2">CGMCC 1.16330</strain>
    </source>
</reference>
<dbReference type="AlphaFoldDB" id="A0A8J2Z9X5"/>
<dbReference type="SUPFAM" id="SSF46626">
    <property type="entry name" value="Cytochrome c"/>
    <property type="match status" value="1"/>
</dbReference>
<dbReference type="RefSeq" id="WP_188898902.1">
    <property type="nucleotide sequence ID" value="NZ_BMKS01000002.1"/>
</dbReference>
<dbReference type="Gene3D" id="1.10.760.10">
    <property type="entry name" value="Cytochrome c-like domain"/>
    <property type="match status" value="1"/>
</dbReference>
<dbReference type="InterPro" id="IPR036909">
    <property type="entry name" value="Cyt_c-like_dom_sf"/>
</dbReference>
<comment type="caution">
    <text evidence="1">The sequence shown here is derived from an EMBL/GenBank/DDBJ whole genome shotgun (WGS) entry which is preliminary data.</text>
</comment>
<evidence type="ECO:0008006" key="3">
    <source>
        <dbReference type="Google" id="ProtNLM"/>
    </source>
</evidence>
<evidence type="ECO:0000313" key="2">
    <source>
        <dbReference type="Proteomes" id="UP000597507"/>
    </source>
</evidence>
<keyword evidence="2" id="KW-1185">Reference proteome</keyword>
<dbReference type="GO" id="GO:0020037">
    <property type="term" value="F:heme binding"/>
    <property type="evidence" value="ECO:0007669"/>
    <property type="project" value="InterPro"/>
</dbReference>
<organism evidence="1 2">
    <name type="scientific">Caldovatus sediminis</name>
    <dbReference type="NCBI Taxonomy" id="2041189"/>
    <lineage>
        <taxon>Bacteria</taxon>
        <taxon>Pseudomonadati</taxon>
        <taxon>Pseudomonadota</taxon>
        <taxon>Alphaproteobacteria</taxon>
        <taxon>Acetobacterales</taxon>
        <taxon>Roseomonadaceae</taxon>
        <taxon>Caldovatus</taxon>
    </lineage>
</organism>
<dbReference type="EMBL" id="BMKS01000002">
    <property type="protein sequence ID" value="GGG23986.1"/>
    <property type="molecule type" value="Genomic_DNA"/>
</dbReference>